<dbReference type="FunFam" id="3.40.605.10:FF:000001">
    <property type="entry name" value="Aldehyde dehydrogenase 1"/>
    <property type="match status" value="1"/>
</dbReference>
<organism evidence="6 7">
    <name type="scientific">Litorilituus sediminis</name>
    <dbReference type="NCBI Taxonomy" id="718192"/>
    <lineage>
        <taxon>Bacteria</taxon>
        <taxon>Pseudomonadati</taxon>
        <taxon>Pseudomonadota</taxon>
        <taxon>Gammaproteobacteria</taxon>
        <taxon>Alteromonadales</taxon>
        <taxon>Colwelliaceae</taxon>
        <taxon>Litorilituus</taxon>
    </lineage>
</organism>
<evidence type="ECO:0000256" key="2">
    <source>
        <dbReference type="ARBA" id="ARBA00023002"/>
    </source>
</evidence>
<comment type="similarity">
    <text evidence="1 4">Belongs to the aldehyde dehydrogenase family.</text>
</comment>
<dbReference type="FunFam" id="3.40.309.10:FF:000012">
    <property type="entry name" value="Betaine aldehyde dehydrogenase"/>
    <property type="match status" value="1"/>
</dbReference>
<protein>
    <submittedName>
        <fullName evidence="6">Aldehyde dehydrogenase</fullName>
    </submittedName>
</protein>
<sequence>MIYAIPGEKDSVVSFKSRYQNYIGGQWVEPQNGKYFDNISPVNGKPFCQIPQSDHLDIELALDAAHKAKDAWGTTSVTERSNTLLKIADRIEQNLELLAVAETWDNGKAVRETLAADIPLAVDHFRYFAGCLRSQEGSIGEIDENTVSYHFHEPLGVVGQIIPWNFPLLMAAWKLAPALAAGNCVVLKPAEQTPASILVLVELIEDLLPAGVLNVVNGFGAEAGQALATSKRIAKIAFTGSTPVGSHILKCAAENIIPSTVELGGKSPNIFFNDVLAQEDEYLSKCIEGVVLAYFNQGEVCTCPSRLLIQEDAYPKFIEKVIERTKAIKRGNPLDTETMVGAQASQEQFDKIMSYVEIGQKEGAELLMGGDVEQVEDELSAGFYIQPTLLKGHNDMRVFQEEIFGPVISVTTFKDEAEALAIANSSEFGLGAGVWTRDSNLAYRMGRKVQAGRVWTNCYHMYPAHAAFGGYKKSGVGRETHKMALNHYQQTKNLLVSYDVNPLGFF</sequence>
<accession>A0A4P6P7C7</accession>
<dbReference type="Pfam" id="PF00171">
    <property type="entry name" value="Aldedh"/>
    <property type="match status" value="1"/>
</dbReference>
<dbReference type="PROSITE" id="PS00687">
    <property type="entry name" value="ALDEHYDE_DEHYDR_GLU"/>
    <property type="match status" value="1"/>
</dbReference>
<dbReference type="GO" id="GO:0004030">
    <property type="term" value="F:aldehyde dehydrogenase [NAD(P)+] activity"/>
    <property type="evidence" value="ECO:0007669"/>
    <property type="project" value="UniProtKB-ARBA"/>
</dbReference>
<evidence type="ECO:0000256" key="4">
    <source>
        <dbReference type="RuleBase" id="RU003345"/>
    </source>
</evidence>
<dbReference type="PANTHER" id="PTHR43111:SF1">
    <property type="entry name" value="ALDEHYDE DEHYDROGENASE B-RELATED"/>
    <property type="match status" value="1"/>
</dbReference>
<evidence type="ECO:0000313" key="6">
    <source>
        <dbReference type="EMBL" id="QBG37656.1"/>
    </source>
</evidence>
<dbReference type="InterPro" id="IPR016161">
    <property type="entry name" value="Ald_DH/histidinol_DH"/>
</dbReference>
<dbReference type="KEGG" id="lsd:EMK97_18940"/>
<feature type="active site" evidence="3">
    <location>
        <position position="262"/>
    </location>
</feature>
<name>A0A4P6P7C7_9GAMM</name>
<evidence type="ECO:0000256" key="1">
    <source>
        <dbReference type="ARBA" id="ARBA00009986"/>
    </source>
</evidence>
<gene>
    <name evidence="6" type="ORF">EMK97_18940</name>
</gene>
<dbReference type="Proteomes" id="UP000290244">
    <property type="component" value="Chromosome"/>
</dbReference>
<proteinExistence type="inferred from homology"/>
<keyword evidence="7" id="KW-1185">Reference proteome</keyword>
<dbReference type="SUPFAM" id="SSF53720">
    <property type="entry name" value="ALDH-like"/>
    <property type="match status" value="1"/>
</dbReference>
<dbReference type="CDD" id="cd07559">
    <property type="entry name" value="ALDH_ACDHII_AcoD-like"/>
    <property type="match status" value="1"/>
</dbReference>
<evidence type="ECO:0000259" key="5">
    <source>
        <dbReference type="Pfam" id="PF00171"/>
    </source>
</evidence>
<dbReference type="AlphaFoldDB" id="A0A4P6P7C7"/>
<dbReference type="Gene3D" id="3.40.605.10">
    <property type="entry name" value="Aldehyde Dehydrogenase, Chain A, domain 1"/>
    <property type="match status" value="1"/>
</dbReference>
<dbReference type="PROSITE" id="PS00070">
    <property type="entry name" value="ALDEHYDE_DEHYDR_CYS"/>
    <property type="match status" value="1"/>
</dbReference>
<dbReference type="OrthoDB" id="9812625at2"/>
<dbReference type="PANTHER" id="PTHR43111">
    <property type="entry name" value="ALDEHYDE DEHYDROGENASE B-RELATED"/>
    <property type="match status" value="1"/>
</dbReference>
<evidence type="ECO:0000256" key="3">
    <source>
        <dbReference type="PROSITE-ProRule" id="PRU10007"/>
    </source>
</evidence>
<dbReference type="InterPro" id="IPR016162">
    <property type="entry name" value="Ald_DH_N"/>
</dbReference>
<dbReference type="EMBL" id="CP034759">
    <property type="protein sequence ID" value="QBG37656.1"/>
    <property type="molecule type" value="Genomic_DNA"/>
</dbReference>
<dbReference type="InterPro" id="IPR016163">
    <property type="entry name" value="Ald_DH_C"/>
</dbReference>
<dbReference type="RefSeq" id="WP_130604317.1">
    <property type="nucleotide sequence ID" value="NZ_CP034759.1"/>
</dbReference>
<dbReference type="InterPro" id="IPR015590">
    <property type="entry name" value="Aldehyde_DH_dom"/>
</dbReference>
<evidence type="ECO:0000313" key="7">
    <source>
        <dbReference type="Proteomes" id="UP000290244"/>
    </source>
</evidence>
<dbReference type="InterPro" id="IPR016160">
    <property type="entry name" value="Ald_DH_CS_CYS"/>
</dbReference>
<dbReference type="InterPro" id="IPR029510">
    <property type="entry name" value="Ald_DH_CS_GLU"/>
</dbReference>
<dbReference type="Gene3D" id="3.40.309.10">
    <property type="entry name" value="Aldehyde Dehydrogenase, Chain A, domain 2"/>
    <property type="match status" value="1"/>
</dbReference>
<feature type="domain" description="Aldehyde dehydrogenase" evidence="5">
    <location>
        <begin position="27"/>
        <end position="493"/>
    </location>
</feature>
<keyword evidence="2 4" id="KW-0560">Oxidoreductase</keyword>
<reference evidence="6 7" key="1">
    <citation type="submission" date="2018-12" db="EMBL/GenBank/DDBJ databases">
        <title>Complete genome of Litorilituus sediminis.</title>
        <authorList>
            <person name="Liu A."/>
            <person name="Rong J."/>
        </authorList>
    </citation>
    <scope>NUCLEOTIDE SEQUENCE [LARGE SCALE GENOMIC DNA]</scope>
    <source>
        <strain evidence="6 7">JCM 17549</strain>
    </source>
</reference>